<dbReference type="InterPro" id="IPR036821">
    <property type="entry name" value="Peptide_deformylase_sf"/>
</dbReference>
<gene>
    <name evidence="2 3" type="primary">def</name>
    <name evidence="3" type="ORF">FYJ85_15455</name>
</gene>
<protein>
    <recommendedName>
        <fullName evidence="2">Peptide deformylase</fullName>
        <shortName evidence="2">PDF</shortName>
        <ecNumber evidence="2">3.5.1.88</ecNumber>
    </recommendedName>
    <alternativeName>
        <fullName evidence="2">Polypeptide deformylase</fullName>
    </alternativeName>
</protein>
<dbReference type="GO" id="GO:0042586">
    <property type="term" value="F:peptide deformylase activity"/>
    <property type="evidence" value="ECO:0007669"/>
    <property type="project" value="UniProtKB-UniRule"/>
</dbReference>
<evidence type="ECO:0000313" key="4">
    <source>
        <dbReference type="Proteomes" id="UP000435649"/>
    </source>
</evidence>
<organism evidence="3 4">
    <name type="scientific">Victivallis lenta</name>
    <dbReference type="NCBI Taxonomy" id="2606640"/>
    <lineage>
        <taxon>Bacteria</taxon>
        <taxon>Pseudomonadati</taxon>
        <taxon>Lentisphaerota</taxon>
        <taxon>Lentisphaeria</taxon>
        <taxon>Victivallales</taxon>
        <taxon>Victivallaceae</taxon>
        <taxon>Victivallis</taxon>
    </lineage>
</organism>
<dbReference type="CDD" id="cd00487">
    <property type="entry name" value="Pep_deformylase"/>
    <property type="match status" value="1"/>
</dbReference>
<evidence type="ECO:0000256" key="2">
    <source>
        <dbReference type="HAMAP-Rule" id="MF_00163"/>
    </source>
</evidence>
<dbReference type="AlphaFoldDB" id="A0A844G3Y0"/>
<keyword evidence="2" id="KW-0479">Metal-binding</keyword>
<dbReference type="NCBIfam" id="NF001159">
    <property type="entry name" value="PRK00150.1-3"/>
    <property type="match status" value="1"/>
</dbReference>
<dbReference type="PANTHER" id="PTHR10458">
    <property type="entry name" value="PEPTIDE DEFORMYLASE"/>
    <property type="match status" value="1"/>
</dbReference>
<evidence type="ECO:0000313" key="3">
    <source>
        <dbReference type="EMBL" id="MST98437.1"/>
    </source>
</evidence>
<dbReference type="Proteomes" id="UP000435649">
    <property type="component" value="Unassembled WGS sequence"/>
</dbReference>
<keyword evidence="2" id="KW-0648">Protein biosynthesis</keyword>
<feature type="binding site" evidence="2">
    <location>
        <position position="153"/>
    </location>
    <ligand>
        <name>Fe cation</name>
        <dbReference type="ChEBI" id="CHEBI:24875"/>
    </ligand>
</feature>
<comment type="cofactor">
    <cofactor evidence="2">
        <name>Fe(2+)</name>
        <dbReference type="ChEBI" id="CHEBI:29033"/>
    </cofactor>
    <text evidence="2">Binds 1 Fe(2+) ion.</text>
</comment>
<dbReference type="Pfam" id="PF01327">
    <property type="entry name" value="Pep_deformylase"/>
    <property type="match status" value="1"/>
</dbReference>
<dbReference type="Gene3D" id="3.90.45.10">
    <property type="entry name" value="Peptide deformylase"/>
    <property type="match status" value="1"/>
</dbReference>
<feature type="binding site" evidence="2">
    <location>
        <position position="111"/>
    </location>
    <ligand>
        <name>Fe cation</name>
        <dbReference type="ChEBI" id="CHEBI:24875"/>
    </ligand>
</feature>
<accession>A0A844G3Y0</accession>
<dbReference type="GO" id="GO:0006412">
    <property type="term" value="P:translation"/>
    <property type="evidence" value="ECO:0007669"/>
    <property type="project" value="UniProtKB-UniRule"/>
</dbReference>
<keyword evidence="4" id="KW-1185">Reference proteome</keyword>
<proteinExistence type="inferred from homology"/>
<name>A0A844G3Y0_9BACT</name>
<evidence type="ECO:0000256" key="1">
    <source>
        <dbReference type="ARBA" id="ARBA00010759"/>
    </source>
</evidence>
<comment type="function">
    <text evidence="2">Removes the formyl group from the N-terminal Met of newly synthesized proteins. Requires at least a dipeptide for an efficient rate of reaction. N-terminal L-methionine is a prerequisite for activity but the enzyme has broad specificity at other positions.</text>
</comment>
<dbReference type="EMBL" id="VUNS01000019">
    <property type="protein sequence ID" value="MST98437.1"/>
    <property type="molecule type" value="Genomic_DNA"/>
</dbReference>
<reference evidence="3 4" key="1">
    <citation type="submission" date="2019-08" db="EMBL/GenBank/DDBJ databases">
        <title>In-depth cultivation of the pig gut microbiome towards novel bacterial diversity and tailored functional studies.</title>
        <authorList>
            <person name="Wylensek D."/>
            <person name="Hitch T.C.A."/>
            <person name="Clavel T."/>
        </authorList>
    </citation>
    <scope>NUCLEOTIDE SEQUENCE [LARGE SCALE GENOMIC DNA]</scope>
    <source>
        <strain evidence="3 4">BBE-744-WT-12</strain>
    </source>
</reference>
<dbReference type="RefSeq" id="WP_106051391.1">
    <property type="nucleotide sequence ID" value="NZ_VUNS01000019.1"/>
</dbReference>
<comment type="catalytic activity">
    <reaction evidence="2">
        <text>N-terminal N-formyl-L-methionyl-[peptide] + H2O = N-terminal L-methionyl-[peptide] + formate</text>
        <dbReference type="Rhea" id="RHEA:24420"/>
        <dbReference type="Rhea" id="RHEA-COMP:10639"/>
        <dbReference type="Rhea" id="RHEA-COMP:10640"/>
        <dbReference type="ChEBI" id="CHEBI:15377"/>
        <dbReference type="ChEBI" id="CHEBI:15740"/>
        <dbReference type="ChEBI" id="CHEBI:49298"/>
        <dbReference type="ChEBI" id="CHEBI:64731"/>
        <dbReference type="EC" id="3.5.1.88"/>
    </reaction>
</comment>
<sequence length="197" mass="22194">MLFRNKKRYVVHTLGDPVLREVARPVGVITPELRLLAEKMIEVVKAFEGVGLAAPQVGESVRMVVLNLPMESMSDIPSAGEKLLLPEMPLVVVNPEIISSSPETECRDEGCLSLPDVWAPVERPSRVFFRAMTLDGKPVECECGGLLGRCIQHELDHLDGKLFVDRVEPVELGKVERELRQLQRYGEKHHFHRIKVK</sequence>
<keyword evidence="2" id="KW-0408">Iron</keyword>
<dbReference type="PRINTS" id="PR01576">
    <property type="entry name" value="PDEFORMYLASE"/>
</dbReference>
<dbReference type="SUPFAM" id="SSF56420">
    <property type="entry name" value="Peptide deformylase"/>
    <property type="match status" value="1"/>
</dbReference>
<comment type="similarity">
    <text evidence="1 2">Belongs to the polypeptide deformylase family.</text>
</comment>
<dbReference type="PIRSF" id="PIRSF004749">
    <property type="entry name" value="Pep_def"/>
    <property type="match status" value="1"/>
</dbReference>
<dbReference type="EC" id="3.5.1.88" evidence="2"/>
<dbReference type="PANTHER" id="PTHR10458:SF22">
    <property type="entry name" value="PEPTIDE DEFORMYLASE"/>
    <property type="match status" value="1"/>
</dbReference>
<feature type="binding site" evidence="2">
    <location>
        <position position="157"/>
    </location>
    <ligand>
        <name>Fe cation</name>
        <dbReference type="ChEBI" id="CHEBI:24875"/>
    </ligand>
</feature>
<dbReference type="GO" id="GO:0046872">
    <property type="term" value="F:metal ion binding"/>
    <property type="evidence" value="ECO:0007669"/>
    <property type="project" value="UniProtKB-KW"/>
</dbReference>
<dbReference type="NCBIfam" id="TIGR00079">
    <property type="entry name" value="pept_deformyl"/>
    <property type="match status" value="1"/>
</dbReference>
<keyword evidence="2 3" id="KW-0378">Hydrolase</keyword>
<dbReference type="HAMAP" id="MF_00163">
    <property type="entry name" value="Pep_deformylase"/>
    <property type="match status" value="1"/>
</dbReference>
<feature type="active site" evidence="2">
    <location>
        <position position="154"/>
    </location>
</feature>
<dbReference type="InterPro" id="IPR023635">
    <property type="entry name" value="Peptide_deformylase"/>
</dbReference>
<comment type="caution">
    <text evidence="3">The sequence shown here is derived from an EMBL/GenBank/DDBJ whole genome shotgun (WGS) entry which is preliminary data.</text>
</comment>